<dbReference type="EMBL" id="MTKT01000807">
    <property type="protein sequence ID" value="OWM87772.1"/>
    <property type="molecule type" value="Genomic_DNA"/>
</dbReference>
<evidence type="ECO:0000313" key="4">
    <source>
        <dbReference type="Proteomes" id="UP000197138"/>
    </source>
</evidence>
<proteinExistence type="predicted"/>
<reference evidence="4" key="1">
    <citation type="journal article" date="2017" name="Plant J.">
        <title>The pomegranate (Punica granatum L.) genome and the genomics of punicalagin biosynthesis.</title>
        <authorList>
            <person name="Qin G."/>
            <person name="Xu C."/>
            <person name="Ming R."/>
            <person name="Tang H."/>
            <person name="Guyot R."/>
            <person name="Kramer E.M."/>
            <person name="Hu Y."/>
            <person name="Yi X."/>
            <person name="Qi Y."/>
            <person name="Xu X."/>
            <person name="Gao Z."/>
            <person name="Pan H."/>
            <person name="Jian J."/>
            <person name="Tian Y."/>
            <person name="Yue Z."/>
            <person name="Xu Y."/>
        </authorList>
    </citation>
    <scope>NUCLEOTIDE SEQUENCE [LARGE SCALE GENOMIC DNA]</scope>
    <source>
        <strain evidence="4">cv. Dabenzi</strain>
    </source>
</reference>
<sequence length="102" mass="10614">MPPSTPPIVAISSSSTSIPSSPWRLLVCVSDLPESSCFSASSLALPPPAHTFPPFGEVEASSISSDTEHPFSELPPSPCCCGHPISSITSCNYNFSFLLASS</sequence>
<gene>
    <name evidence="2" type="ORF">CDL15_Pgr016468</name>
    <name evidence="3" type="ORF">CRG98_038202</name>
</gene>
<accession>A0A218XU39</accession>
<reference evidence="3 5" key="3">
    <citation type="submission" date="2017-11" db="EMBL/GenBank/DDBJ databases">
        <title>De-novo sequencing of pomegranate (Punica granatum L.) genome.</title>
        <authorList>
            <person name="Akparov Z."/>
            <person name="Amiraslanov A."/>
            <person name="Hajiyeva S."/>
            <person name="Abbasov M."/>
            <person name="Kaur K."/>
            <person name="Hamwieh A."/>
            <person name="Solovyev V."/>
            <person name="Salamov A."/>
            <person name="Braich B."/>
            <person name="Kosarev P."/>
            <person name="Mahmoud A."/>
            <person name="Hajiyev E."/>
            <person name="Babayeva S."/>
            <person name="Izzatullayeva V."/>
            <person name="Mammadov A."/>
            <person name="Mammadov A."/>
            <person name="Sharifova S."/>
            <person name="Ojaghi J."/>
            <person name="Eynullazada K."/>
            <person name="Bayramov B."/>
            <person name="Abdulazimova A."/>
            <person name="Shahmuradov I."/>
        </authorList>
    </citation>
    <scope>NUCLEOTIDE SEQUENCE [LARGE SCALE GENOMIC DNA]</scope>
    <source>
        <strain evidence="3">AG2017</strain>
        <strain evidence="5">cv. AG2017</strain>
        <tissue evidence="3">Leaf</tissue>
    </source>
</reference>
<reference evidence="2" key="2">
    <citation type="submission" date="2017-06" db="EMBL/GenBank/DDBJ databases">
        <title>The pomegranate genome and the genomics of punicalagin biosynthesis.</title>
        <authorList>
            <person name="Xu C."/>
        </authorList>
    </citation>
    <scope>NUCLEOTIDE SEQUENCE [LARGE SCALE GENOMIC DNA]</scope>
    <source>
        <tissue evidence="2">Fresh leaf</tissue>
    </source>
</reference>
<dbReference type="Proteomes" id="UP000233551">
    <property type="component" value="Unassembled WGS sequence"/>
</dbReference>
<evidence type="ECO:0000313" key="2">
    <source>
        <dbReference type="EMBL" id="OWM87772.1"/>
    </source>
</evidence>
<dbReference type="Proteomes" id="UP000197138">
    <property type="component" value="Unassembled WGS sequence"/>
</dbReference>
<evidence type="ECO:0000313" key="5">
    <source>
        <dbReference type="Proteomes" id="UP000233551"/>
    </source>
</evidence>
<evidence type="ECO:0000256" key="1">
    <source>
        <dbReference type="SAM" id="MobiDB-lite"/>
    </source>
</evidence>
<keyword evidence="5" id="KW-1185">Reference proteome</keyword>
<protein>
    <submittedName>
        <fullName evidence="2">Uncharacterized protein</fullName>
    </submittedName>
</protein>
<organism evidence="2 4">
    <name type="scientific">Punica granatum</name>
    <name type="common">Pomegranate</name>
    <dbReference type="NCBI Taxonomy" id="22663"/>
    <lineage>
        <taxon>Eukaryota</taxon>
        <taxon>Viridiplantae</taxon>
        <taxon>Streptophyta</taxon>
        <taxon>Embryophyta</taxon>
        <taxon>Tracheophyta</taxon>
        <taxon>Spermatophyta</taxon>
        <taxon>Magnoliopsida</taxon>
        <taxon>eudicotyledons</taxon>
        <taxon>Gunneridae</taxon>
        <taxon>Pentapetalae</taxon>
        <taxon>rosids</taxon>
        <taxon>malvids</taxon>
        <taxon>Myrtales</taxon>
        <taxon>Lythraceae</taxon>
        <taxon>Punica</taxon>
    </lineage>
</organism>
<dbReference type="AlphaFoldDB" id="A0A218XU39"/>
<feature type="region of interest" description="Disordered" evidence="1">
    <location>
        <begin position="1"/>
        <end position="20"/>
    </location>
</feature>
<comment type="caution">
    <text evidence="2">The sequence shown here is derived from an EMBL/GenBank/DDBJ whole genome shotgun (WGS) entry which is preliminary data.</text>
</comment>
<name>A0A218XU39_PUNGR</name>
<feature type="compositionally biased region" description="Low complexity" evidence="1">
    <location>
        <begin position="7"/>
        <end position="20"/>
    </location>
</feature>
<dbReference type="EMBL" id="PGOL01003380">
    <property type="protein sequence ID" value="PKI41430.1"/>
    <property type="molecule type" value="Genomic_DNA"/>
</dbReference>
<evidence type="ECO:0000313" key="3">
    <source>
        <dbReference type="EMBL" id="PKI41430.1"/>
    </source>
</evidence>